<comment type="caution">
    <text evidence="1">The sequence shown here is derived from an EMBL/GenBank/DDBJ whole genome shotgun (WGS) entry which is preliminary data.</text>
</comment>
<evidence type="ECO:0000313" key="1">
    <source>
        <dbReference type="EMBL" id="KAI5678132.1"/>
    </source>
</evidence>
<reference evidence="2" key="1">
    <citation type="journal article" date="2023" name="Nat. Plants">
        <title>Single-cell RNA sequencing provides a high-resolution roadmap for understanding the multicellular compartmentation of specialized metabolism.</title>
        <authorList>
            <person name="Sun S."/>
            <person name="Shen X."/>
            <person name="Li Y."/>
            <person name="Li Y."/>
            <person name="Wang S."/>
            <person name="Li R."/>
            <person name="Zhang H."/>
            <person name="Shen G."/>
            <person name="Guo B."/>
            <person name="Wei J."/>
            <person name="Xu J."/>
            <person name="St-Pierre B."/>
            <person name="Chen S."/>
            <person name="Sun C."/>
        </authorList>
    </citation>
    <scope>NUCLEOTIDE SEQUENCE [LARGE SCALE GENOMIC DNA]</scope>
</reference>
<dbReference type="Proteomes" id="UP001060085">
    <property type="component" value="Linkage Group LG02"/>
</dbReference>
<accession>A0ACC0BZX0</accession>
<sequence>MPHHTRKHSYHSYEKDVEDIEDSVRSRPKINPPKLFPVYGDRAKKSSSVEKNKEEQQVGDDEQLMVFGRKKAPKENRKRDVEVSSSFWMAEKDRWERQSIYKLPACVTTLNSKAYRPQVVSFGPYHFNDKDLKPMEEHKGRVVEHFLQRSGKPIEEYKTSIREVVMDLKDAYDSLMDDIGDRENNKDSDELFLELMIRDGIFMLEIIMFSTNREDMSDYPQNDPIFSAHGRLQAIPYIKQDMLKIENQLPMLLLRKLLEVKYEKAQGEEPVNKLVFRFCFRDRKVPDKFIGKCNHVLDLYRKILLDQEQQPPPEPEILIDESLDEVMRPVTELREAGIKFRSSKTKCLKDISFDEGILTLPTITVDDTTEHLFLNLIAFERFHVGIGNEVSSYVVFMDNIIDSGKDIGILRSKKIVKNSYGSDEAAAELFNTLSKDVMMDQYGSLAKVHKKVNAYCNRRIPRWRAAFFITYCRNPWTGVSVLAAIVLFVLTITQTIYAVMDFYKPS</sequence>
<name>A0ACC0BZX0_CATRO</name>
<evidence type="ECO:0000313" key="2">
    <source>
        <dbReference type="Proteomes" id="UP001060085"/>
    </source>
</evidence>
<organism evidence="1 2">
    <name type="scientific">Catharanthus roseus</name>
    <name type="common">Madagascar periwinkle</name>
    <name type="synonym">Vinca rosea</name>
    <dbReference type="NCBI Taxonomy" id="4058"/>
    <lineage>
        <taxon>Eukaryota</taxon>
        <taxon>Viridiplantae</taxon>
        <taxon>Streptophyta</taxon>
        <taxon>Embryophyta</taxon>
        <taxon>Tracheophyta</taxon>
        <taxon>Spermatophyta</taxon>
        <taxon>Magnoliopsida</taxon>
        <taxon>eudicotyledons</taxon>
        <taxon>Gunneridae</taxon>
        <taxon>Pentapetalae</taxon>
        <taxon>asterids</taxon>
        <taxon>lamiids</taxon>
        <taxon>Gentianales</taxon>
        <taxon>Apocynaceae</taxon>
        <taxon>Rauvolfioideae</taxon>
        <taxon>Vinceae</taxon>
        <taxon>Catharanthinae</taxon>
        <taxon>Catharanthus</taxon>
    </lineage>
</organism>
<dbReference type="EMBL" id="CM044702">
    <property type="protein sequence ID" value="KAI5678132.1"/>
    <property type="molecule type" value="Genomic_DNA"/>
</dbReference>
<gene>
    <name evidence="1" type="ORF">M9H77_09082</name>
</gene>
<protein>
    <submittedName>
        <fullName evidence="1">Uncharacterized protein</fullName>
    </submittedName>
</protein>
<proteinExistence type="predicted"/>
<keyword evidence="2" id="KW-1185">Reference proteome</keyword>